<feature type="transmembrane region" description="Helical" evidence="1">
    <location>
        <begin position="179"/>
        <end position="199"/>
    </location>
</feature>
<dbReference type="PIRSF" id="PIRSF016919">
    <property type="entry name" value="HupE_UreJ"/>
    <property type="match status" value="1"/>
</dbReference>
<evidence type="ECO:0000313" key="3">
    <source>
        <dbReference type="EMBL" id="BAF86611.1"/>
    </source>
</evidence>
<reference evidence="3 4" key="1">
    <citation type="journal article" date="2007" name="Appl. Environ. Microbiol.">
        <title>Rhizobial factors required for stem nodule maturation and maintenance in Sesbania rostrata-Azorhizobium caulinodans ORS571 symbiosis.</title>
        <authorList>
            <person name="Suzuki S."/>
            <person name="Aono T."/>
            <person name="Lee KB."/>
            <person name="Suzuki T."/>
            <person name="Liu CT."/>
            <person name="Miwa H."/>
            <person name="Wakao S."/>
            <person name="Iki T."/>
            <person name="Oyaizu H."/>
        </authorList>
    </citation>
    <scope>NUCLEOTIDE SEQUENCE [LARGE SCALE GENOMIC DNA]</scope>
    <source>
        <strain evidence="4">ATCC 43989 / DSM 5975 / JCM 20966 / LMG 6465 / NBRC 14845 / NCIMB 13405 / ORS 571</strain>
    </source>
</reference>
<dbReference type="HOGENOM" id="CLU_088877_0_1_5"/>
<evidence type="ECO:0000256" key="1">
    <source>
        <dbReference type="SAM" id="Phobius"/>
    </source>
</evidence>
<evidence type="ECO:0000256" key="2">
    <source>
        <dbReference type="SAM" id="SignalP"/>
    </source>
</evidence>
<keyword evidence="2" id="KW-0732">Signal</keyword>
<dbReference type="RefSeq" id="WP_012169144.1">
    <property type="nucleotide sequence ID" value="NC_009937.1"/>
</dbReference>
<feature type="transmembrane region" description="Helical" evidence="1">
    <location>
        <begin position="145"/>
        <end position="167"/>
    </location>
</feature>
<evidence type="ECO:0000313" key="4">
    <source>
        <dbReference type="Proteomes" id="UP000000270"/>
    </source>
</evidence>
<dbReference type="EMBL" id="AP009384">
    <property type="protein sequence ID" value="BAF86611.1"/>
    <property type="molecule type" value="Genomic_DNA"/>
</dbReference>
<reference evidence="3 4" key="6">
    <citation type="journal article" date="2011" name="Appl. Environ. Microbiol.">
        <title>Involvement of the azorhizobial chromosome partition gene (parA) in the onset of bacteroid differentiation during Sesbania rostrata stem nodule development.</title>
        <authorList>
            <person name="Liu CT."/>
            <person name="Lee KB."/>
            <person name="Wang YS."/>
            <person name="Peng MH."/>
            <person name="Lee KT."/>
            <person name="Suzuki S."/>
            <person name="Suzuki T."/>
            <person name="Oyaizu H."/>
        </authorList>
    </citation>
    <scope>NUCLEOTIDE SEQUENCE [LARGE SCALE GENOMIC DNA]</scope>
    <source>
        <strain evidence="4">ATCC 43989 / DSM 5975 / JCM 20966 / LMG 6465 / NBRC 14845 / NCIMB 13405 / ORS 571</strain>
    </source>
</reference>
<gene>
    <name evidence="3" type="primary">hupE</name>
    <name evidence="3" type="ordered locus">AZC_0613</name>
</gene>
<keyword evidence="1" id="KW-1133">Transmembrane helix</keyword>
<organism evidence="3 4">
    <name type="scientific">Azorhizobium caulinodans (strain ATCC 43989 / DSM 5975 / JCM 20966 / LMG 6465 / NBRC 14845 / NCIMB 13405 / ORS 571)</name>
    <dbReference type="NCBI Taxonomy" id="438753"/>
    <lineage>
        <taxon>Bacteria</taxon>
        <taxon>Pseudomonadati</taxon>
        <taxon>Pseudomonadota</taxon>
        <taxon>Alphaproteobacteria</taxon>
        <taxon>Hyphomicrobiales</taxon>
        <taxon>Xanthobacteraceae</taxon>
        <taxon>Azorhizobium</taxon>
    </lineage>
</organism>
<dbReference type="InterPro" id="IPR007038">
    <property type="entry name" value="HupE_UreJ"/>
</dbReference>
<dbReference type="Pfam" id="PF04955">
    <property type="entry name" value="HupE_UreJ"/>
    <property type="match status" value="1"/>
</dbReference>
<dbReference type="AlphaFoldDB" id="A8IPE9"/>
<feature type="signal peptide" evidence="2">
    <location>
        <begin position="1"/>
        <end position="24"/>
    </location>
</feature>
<sequence length="200" mass="19957">MTRLPLRTLGLAGALMLAPSLAFAHTGVGDAHGFMHGFMHPIGGLDHVLAMVAVGMLAWQIGGRAVYMLPLTFMVLMAGGGVAGMMGMTLPYVELGIALSVVVLGAAVALGVKAPLAVSMVLVGLFAIFHGHAHGAEMPETASGFAYGAGFILATGLLHLAGIGVGFGIGRLAERHGPALMRGAGAAVSVAGLGLVLGAL</sequence>
<reference evidence="3 4" key="3">
    <citation type="journal article" date="2008" name="BMC Genomics">
        <title>The genome of the versatile nitrogen fixer Azorhizobium caulinodans ORS571.</title>
        <authorList>
            <person name="Lee KB."/>
            <person name="Backer P.D."/>
            <person name="Aono T."/>
            <person name="Liu CT."/>
            <person name="Suzuki S."/>
            <person name="Suzuki T."/>
            <person name="Kaneko T."/>
            <person name="Yamada M."/>
            <person name="Tabata S."/>
            <person name="Kupfer D.M."/>
            <person name="Najar F.Z."/>
            <person name="Wiley G.B."/>
            <person name="Roe B."/>
            <person name="Binnewies T.T."/>
            <person name="Ussery D.W."/>
            <person name="D'Haeze W."/>
            <person name="Herder J.D."/>
            <person name="Gevers D."/>
            <person name="Vereecke D."/>
            <person name="Holsters M."/>
            <person name="Oyaizu H."/>
        </authorList>
    </citation>
    <scope>NUCLEOTIDE SEQUENCE [LARGE SCALE GENOMIC DNA]</scope>
    <source>
        <strain evidence="4">ATCC 43989 / DSM 5975 / JCM 20966 / LMG 6465 / NBRC 14845 / NCIMB 13405 / ORS 571</strain>
    </source>
</reference>
<feature type="transmembrane region" description="Helical" evidence="1">
    <location>
        <begin position="92"/>
        <end position="109"/>
    </location>
</feature>
<feature type="chain" id="PRO_5005661023" evidence="2">
    <location>
        <begin position="25"/>
        <end position="200"/>
    </location>
</feature>
<feature type="transmembrane region" description="Helical" evidence="1">
    <location>
        <begin position="116"/>
        <end position="133"/>
    </location>
</feature>
<reference evidence="4" key="2">
    <citation type="submission" date="2007-04" db="EMBL/GenBank/DDBJ databases">
        <title>Complete genome sequence of the nitrogen-fixing bacterium Azorhizobium caulinodans ORS571.</title>
        <authorList>
            <person name="Lee K.B."/>
            <person name="Backer P.D."/>
            <person name="Aono T."/>
            <person name="Liu C.T."/>
            <person name="Suzuki S."/>
            <person name="Suzuki T."/>
            <person name="Kaneko T."/>
            <person name="Yamada M."/>
            <person name="Tabata S."/>
            <person name="Kupfer D.M."/>
            <person name="Najar F.Z."/>
            <person name="Wiley G.B."/>
            <person name="Roe B."/>
            <person name="Binnewies T."/>
            <person name="Ussery D."/>
            <person name="Vereecke D."/>
            <person name="Gevers D."/>
            <person name="Holsters M."/>
            <person name="Oyaizu H."/>
        </authorList>
    </citation>
    <scope>NUCLEOTIDE SEQUENCE [LARGE SCALE GENOMIC DNA]</scope>
    <source>
        <strain evidence="4">ATCC 43989 / DSM 5975 / JCM 20966 / LMG 6465 / NBRC 14845 / NCIMB 13405 / ORS 571</strain>
    </source>
</reference>
<protein>
    <submittedName>
        <fullName evidence="3">Hydrogenase/urease accessory protein</fullName>
    </submittedName>
</protein>
<feature type="transmembrane region" description="Helical" evidence="1">
    <location>
        <begin position="66"/>
        <end position="86"/>
    </location>
</feature>
<reference evidence="3 4" key="4">
    <citation type="journal article" date="2009" name="Appl. Environ. Microbiol.">
        <title>Comparative genome-wide transcriptional profiling of Azorhizobium caulinodans ORS571 grown under free-living and symbiotic conditions.</title>
        <authorList>
            <person name="Tsukada S."/>
            <person name="Aono T."/>
            <person name="Akiba N."/>
            <person name="Lee KB."/>
            <person name="Liu CT."/>
            <person name="Toyazaki H."/>
            <person name="Oyaizu H."/>
        </authorList>
    </citation>
    <scope>NUCLEOTIDE SEQUENCE [LARGE SCALE GENOMIC DNA]</scope>
    <source>
        <strain evidence="4">ATCC 43989 / DSM 5975 / JCM 20966 / LMG 6465 / NBRC 14845 / NCIMB 13405 / ORS 571</strain>
    </source>
</reference>
<name>A8IPE9_AZOC5</name>
<dbReference type="STRING" id="438753.AZC_0613"/>
<reference evidence="3 4" key="5">
    <citation type="journal article" date="2010" name="Appl. Environ. Microbiol.">
        <title>phrR-like gene praR of Azorhizobium caulinodans ORS571 is essential for symbiosis with Sesbania rostrata and is involved in expression of reb genes.</title>
        <authorList>
            <person name="Akiba N."/>
            <person name="Aono T."/>
            <person name="Toyazaki H."/>
            <person name="Sato S."/>
            <person name="Oyaizu H."/>
        </authorList>
    </citation>
    <scope>NUCLEOTIDE SEQUENCE [LARGE SCALE GENOMIC DNA]</scope>
    <source>
        <strain evidence="4">ATCC 43989 / DSM 5975 / JCM 20966 / LMG 6465 / NBRC 14845 / NCIMB 13405 / ORS 571</strain>
    </source>
</reference>
<keyword evidence="1" id="KW-0472">Membrane</keyword>
<keyword evidence="4" id="KW-1185">Reference proteome</keyword>
<dbReference type="Proteomes" id="UP000000270">
    <property type="component" value="Chromosome"/>
</dbReference>
<keyword evidence="1" id="KW-0812">Transmembrane</keyword>
<feature type="transmembrane region" description="Helical" evidence="1">
    <location>
        <begin position="40"/>
        <end position="59"/>
    </location>
</feature>
<dbReference type="KEGG" id="azc:AZC_0613"/>
<dbReference type="eggNOG" id="COG2370">
    <property type="taxonomic scope" value="Bacteria"/>
</dbReference>
<accession>A8IPE9</accession>
<proteinExistence type="predicted"/>